<evidence type="ECO:0000259" key="13">
    <source>
        <dbReference type="Pfam" id="PF02910"/>
    </source>
</evidence>
<dbReference type="RefSeq" id="WP_419185964.1">
    <property type="nucleotide sequence ID" value="NZ_CP036290.1"/>
</dbReference>
<accession>A0A518D2Y3</accession>
<name>A0A518D2Y3_9BACT</name>
<keyword evidence="6 11" id="KW-0662">Pyridine nucleotide biosynthesis</keyword>
<dbReference type="GO" id="GO:0008734">
    <property type="term" value="F:L-aspartate oxidase activity"/>
    <property type="evidence" value="ECO:0007669"/>
    <property type="project" value="UniProtKB-UniRule"/>
</dbReference>
<comment type="cofactor">
    <cofactor evidence="1 11">
        <name>FAD</name>
        <dbReference type="ChEBI" id="CHEBI:57692"/>
    </cofactor>
</comment>
<dbReference type="EMBL" id="CP036290">
    <property type="protein sequence ID" value="QDU85842.1"/>
    <property type="molecule type" value="Genomic_DNA"/>
</dbReference>
<keyword evidence="5 11" id="KW-0285">Flavoprotein</keyword>
<evidence type="ECO:0000256" key="6">
    <source>
        <dbReference type="ARBA" id="ARBA00022642"/>
    </source>
</evidence>
<dbReference type="Pfam" id="PF02910">
    <property type="entry name" value="Succ_DH_flav_C"/>
    <property type="match status" value="1"/>
</dbReference>
<reference evidence="14 15" key="1">
    <citation type="submission" date="2019-02" db="EMBL/GenBank/DDBJ databases">
        <title>Deep-cultivation of Planctomycetes and their phenomic and genomic characterization uncovers novel biology.</title>
        <authorList>
            <person name="Wiegand S."/>
            <person name="Jogler M."/>
            <person name="Boedeker C."/>
            <person name="Pinto D."/>
            <person name="Vollmers J."/>
            <person name="Rivas-Marin E."/>
            <person name="Kohn T."/>
            <person name="Peeters S.H."/>
            <person name="Heuer A."/>
            <person name="Rast P."/>
            <person name="Oberbeckmann S."/>
            <person name="Bunk B."/>
            <person name="Jeske O."/>
            <person name="Meyerdierks A."/>
            <person name="Storesund J.E."/>
            <person name="Kallscheuer N."/>
            <person name="Luecker S."/>
            <person name="Lage O.M."/>
            <person name="Pohl T."/>
            <person name="Merkel B.J."/>
            <person name="Hornburger P."/>
            <person name="Mueller R.-W."/>
            <person name="Bruemmer F."/>
            <person name="Labrenz M."/>
            <person name="Spormann A.M."/>
            <person name="Op den Camp H."/>
            <person name="Overmann J."/>
            <person name="Amann R."/>
            <person name="Jetten M.S.M."/>
            <person name="Mascher T."/>
            <person name="Medema M.H."/>
            <person name="Devos D.P."/>
            <person name="Kaster A.-K."/>
            <person name="Ovreas L."/>
            <person name="Rohde M."/>
            <person name="Galperin M.Y."/>
            <person name="Jogler C."/>
        </authorList>
    </citation>
    <scope>NUCLEOTIDE SEQUENCE [LARGE SCALE GENOMIC DNA]</scope>
    <source>
        <strain evidence="14 15">Pla163</strain>
    </source>
</reference>
<evidence type="ECO:0000256" key="8">
    <source>
        <dbReference type="ARBA" id="ARBA00023002"/>
    </source>
</evidence>
<dbReference type="Gene3D" id="1.20.58.100">
    <property type="entry name" value="Fumarate reductase/succinate dehydrogenase flavoprotein-like, C-terminal domain"/>
    <property type="match status" value="1"/>
</dbReference>
<dbReference type="PANTHER" id="PTHR42716:SF2">
    <property type="entry name" value="L-ASPARTATE OXIDASE, CHLOROPLASTIC"/>
    <property type="match status" value="1"/>
</dbReference>
<dbReference type="GO" id="GO:0005737">
    <property type="term" value="C:cytoplasm"/>
    <property type="evidence" value="ECO:0007669"/>
    <property type="project" value="UniProtKB-SubCell"/>
</dbReference>
<evidence type="ECO:0000256" key="4">
    <source>
        <dbReference type="ARBA" id="ARBA00012173"/>
    </source>
</evidence>
<comment type="subcellular location">
    <subcellularLocation>
        <location evidence="11">Cytoplasm</location>
    </subcellularLocation>
</comment>
<organism evidence="14 15">
    <name type="scientific">Rohdeia mirabilis</name>
    <dbReference type="NCBI Taxonomy" id="2528008"/>
    <lineage>
        <taxon>Bacteria</taxon>
        <taxon>Pseudomonadati</taxon>
        <taxon>Planctomycetota</taxon>
        <taxon>Planctomycetia</taxon>
        <taxon>Planctomycetia incertae sedis</taxon>
        <taxon>Rohdeia</taxon>
    </lineage>
</organism>
<dbReference type="Gene3D" id="3.90.700.10">
    <property type="entry name" value="Succinate dehydrogenase/fumarate reductase flavoprotein, catalytic domain"/>
    <property type="match status" value="1"/>
</dbReference>
<dbReference type="SUPFAM" id="SSF51905">
    <property type="entry name" value="FAD/NAD(P)-binding domain"/>
    <property type="match status" value="1"/>
</dbReference>
<dbReference type="InterPro" id="IPR036188">
    <property type="entry name" value="FAD/NAD-bd_sf"/>
</dbReference>
<evidence type="ECO:0000259" key="12">
    <source>
        <dbReference type="Pfam" id="PF00890"/>
    </source>
</evidence>
<comment type="similarity">
    <text evidence="3 11">Belongs to the FAD-dependent oxidoreductase 2 family. NadB subfamily.</text>
</comment>
<evidence type="ECO:0000256" key="10">
    <source>
        <dbReference type="NCBIfam" id="TIGR00551"/>
    </source>
</evidence>
<dbReference type="Pfam" id="PF00890">
    <property type="entry name" value="FAD_binding_2"/>
    <property type="match status" value="1"/>
</dbReference>
<dbReference type="InterPro" id="IPR015939">
    <property type="entry name" value="Fum_Rdtase/Succ_DH_flav-like_C"/>
</dbReference>
<dbReference type="SUPFAM" id="SSF56425">
    <property type="entry name" value="Succinate dehydrogenase/fumarate reductase flavoprotein, catalytic domain"/>
    <property type="match status" value="1"/>
</dbReference>
<dbReference type="AlphaFoldDB" id="A0A518D2Y3"/>
<comment type="catalytic activity">
    <reaction evidence="9">
        <text>L-aspartate + O2 = iminosuccinate + H2O2</text>
        <dbReference type="Rhea" id="RHEA:25876"/>
        <dbReference type="ChEBI" id="CHEBI:15379"/>
        <dbReference type="ChEBI" id="CHEBI:16240"/>
        <dbReference type="ChEBI" id="CHEBI:29991"/>
        <dbReference type="ChEBI" id="CHEBI:77875"/>
        <dbReference type="EC" id="1.4.3.16"/>
    </reaction>
    <physiologicalReaction direction="left-to-right" evidence="9">
        <dbReference type="Rhea" id="RHEA:25877"/>
    </physiologicalReaction>
</comment>
<dbReference type="PANTHER" id="PTHR42716">
    <property type="entry name" value="L-ASPARTATE OXIDASE"/>
    <property type="match status" value="1"/>
</dbReference>
<evidence type="ECO:0000313" key="15">
    <source>
        <dbReference type="Proteomes" id="UP000319342"/>
    </source>
</evidence>
<sequence length="572" mass="61119">MLPEHPFSLPRQLVGFDPRRVPLYRFDVVVVGGGVAGASAALAAARAGAEVAVLTKSGLERSNTQWAKGGIAAVLGAADSFADHRADTLAVGCELSELDVVDTVVRGGPSAIQRLLDLGTSFDRDDSGAIELGREGGHSHARILHAGGDATGFEIQRALSKGLEEHERIATFPNTFSIDLLRCRDGAVRGVLAETERGDRVGFTAGEVVLATGGAGQIYRETTNPVIATGDGVAMGLRAGAHVRDMEFFQFHPTCLYIAGAARVLISEIVRGAGAVLRDRSGYRFMPDHHPDAELAPRDVVSRAVAQRMAETEDTNVFLDLAAIEGDAHALFPSISRVCSFFGIDIGVDPIPVRPGLHYMVGGLEVDGDGNTSVPGLRAVGECASSGLHGANRMGSNSLLEGLVLGERAGTCAAAESRPVQRGDLRIDPEADCPSRGSIPVNLPDITYSLKSLMWRHMGVIRAKDRLEESLPLLDLWTRATLELAPSAARSWELVNMLTVARLGVISALARTESRGVHYRSDHPEMHEAWRAHTRLVPVAHQGRELERIRVERVPVAAPVEPLARPEAARAD</sequence>
<evidence type="ECO:0000256" key="9">
    <source>
        <dbReference type="ARBA" id="ARBA00048305"/>
    </source>
</evidence>
<dbReference type="Proteomes" id="UP000319342">
    <property type="component" value="Chromosome"/>
</dbReference>
<gene>
    <name evidence="14" type="primary">nadB</name>
    <name evidence="14" type="ORF">Pla163_29830</name>
</gene>
<dbReference type="EC" id="1.4.3.16" evidence="4 10"/>
<comment type="function">
    <text evidence="11">Catalyzes the oxidation of L-aspartate to iminoaspartate.</text>
</comment>
<dbReference type="InterPro" id="IPR003953">
    <property type="entry name" value="FAD-dep_OxRdtase_2_FAD-bd"/>
</dbReference>
<evidence type="ECO:0000256" key="2">
    <source>
        <dbReference type="ARBA" id="ARBA00004950"/>
    </source>
</evidence>
<keyword evidence="15" id="KW-1185">Reference proteome</keyword>
<dbReference type="InterPro" id="IPR027477">
    <property type="entry name" value="Succ_DH/fumarate_Rdtase_cat_sf"/>
</dbReference>
<dbReference type="FunFam" id="3.90.700.10:FF:000002">
    <property type="entry name" value="L-aspartate oxidase"/>
    <property type="match status" value="1"/>
</dbReference>
<evidence type="ECO:0000313" key="14">
    <source>
        <dbReference type="EMBL" id="QDU85842.1"/>
    </source>
</evidence>
<keyword evidence="8 11" id="KW-0560">Oxidoreductase</keyword>
<dbReference type="PRINTS" id="PR00368">
    <property type="entry name" value="FADPNR"/>
</dbReference>
<comment type="pathway">
    <text evidence="2 11">Cofactor biosynthesis; NAD(+) biosynthesis; iminoaspartate from L-aspartate (oxidase route): step 1/1.</text>
</comment>
<evidence type="ECO:0000256" key="1">
    <source>
        <dbReference type="ARBA" id="ARBA00001974"/>
    </source>
</evidence>
<evidence type="ECO:0000256" key="5">
    <source>
        <dbReference type="ARBA" id="ARBA00022630"/>
    </source>
</evidence>
<dbReference type="UniPathway" id="UPA00253">
    <property type="reaction ID" value="UER00326"/>
</dbReference>
<feature type="domain" description="FAD-dependent oxidoreductase 2 FAD-binding" evidence="12">
    <location>
        <begin position="27"/>
        <end position="399"/>
    </location>
</feature>
<dbReference type="NCBIfam" id="TIGR00551">
    <property type="entry name" value="nadB"/>
    <property type="match status" value="1"/>
</dbReference>
<feature type="domain" description="Fumarate reductase/succinate dehydrogenase flavoprotein-like C-terminal" evidence="13">
    <location>
        <begin position="449"/>
        <end position="552"/>
    </location>
</feature>
<dbReference type="Gene3D" id="3.50.50.60">
    <property type="entry name" value="FAD/NAD(P)-binding domain"/>
    <property type="match status" value="1"/>
</dbReference>
<dbReference type="SUPFAM" id="SSF46977">
    <property type="entry name" value="Succinate dehydrogenase/fumarate reductase flavoprotein C-terminal domain"/>
    <property type="match status" value="1"/>
</dbReference>
<keyword evidence="7 11" id="KW-0274">FAD</keyword>
<protein>
    <recommendedName>
        <fullName evidence="4 10">L-aspartate oxidase</fullName>
        <ecNumber evidence="4 10">1.4.3.16</ecNumber>
    </recommendedName>
</protein>
<dbReference type="InterPro" id="IPR005288">
    <property type="entry name" value="NadB"/>
</dbReference>
<evidence type="ECO:0000256" key="11">
    <source>
        <dbReference type="RuleBase" id="RU362049"/>
    </source>
</evidence>
<dbReference type="InterPro" id="IPR037099">
    <property type="entry name" value="Fum_R/Succ_DH_flav-like_C_sf"/>
</dbReference>
<proteinExistence type="inferred from homology"/>
<evidence type="ECO:0000256" key="3">
    <source>
        <dbReference type="ARBA" id="ARBA00008562"/>
    </source>
</evidence>
<dbReference type="GO" id="GO:0034628">
    <property type="term" value="P:'de novo' NAD+ biosynthetic process from L-aspartate"/>
    <property type="evidence" value="ECO:0007669"/>
    <property type="project" value="TreeGrafter"/>
</dbReference>
<evidence type="ECO:0000256" key="7">
    <source>
        <dbReference type="ARBA" id="ARBA00022827"/>
    </source>
</evidence>